<dbReference type="RefSeq" id="WP_209752079.1">
    <property type="nucleotide sequence ID" value="NZ_JBHSMH010000108.1"/>
</dbReference>
<organism evidence="1 2">
    <name type="scientific">Cohnella suwonensis</name>
    <dbReference type="NCBI Taxonomy" id="696072"/>
    <lineage>
        <taxon>Bacteria</taxon>
        <taxon>Bacillati</taxon>
        <taxon>Bacillota</taxon>
        <taxon>Bacilli</taxon>
        <taxon>Bacillales</taxon>
        <taxon>Paenibacillaceae</taxon>
        <taxon>Cohnella</taxon>
    </lineage>
</organism>
<dbReference type="Proteomes" id="UP001596105">
    <property type="component" value="Unassembled WGS sequence"/>
</dbReference>
<keyword evidence="2" id="KW-1185">Reference proteome</keyword>
<accession>A0ABW0M337</accession>
<reference evidence="2" key="1">
    <citation type="journal article" date="2019" name="Int. J. Syst. Evol. Microbiol.">
        <title>The Global Catalogue of Microorganisms (GCM) 10K type strain sequencing project: providing services to taxonomists for standard genome sequencing and annotation.</title>
        <authorList>
            <consortium name="The Broad Institute Genomics Platform"/>
            <consortium name="The Broad Institute Genome Sequencing Center for Infectious Disease"/>
            <person name="Wu L."/>
            <person name="Ma J."/>
        </authorList>
    </citation>
    <scope>NUCLEOTIDE SEQUENCE [LARGE SCALE GENOMIC DNA]</scope>
    <source>
        <strain evidence="2">CCUG 57113</strain>
    </source>
</reference>
<gene>
    <name evidence="1" type="ORF">ACFPPD_23305</name>
</gene>
<protein>
    <submittedName>
        <fullName evidence="1">Uncharacterized protein</fullName>
    </submittedName>
</protein>
<name>A0ABW0M337_9BACL</name>
<proteinExistence type="predicted"/>
<evidence type="ECO:0000313" key="2">
    <source>
        <dbReference type="Proteomes" id="UP001596105"/>
    </source>
</evidence>
<dbReference type="EMBL" id="JBHSMH010000108">
    <property type="protein sequence ID" value="MFC5471607.1"/>
    <property type="molecule type" value="Genomic_DNA"/>
</dbReference>
<comment type="caution">
    <text evidence="1">The sequence shown here is derived from an EMBL/GenBank/DDBJ whole genome shotgun (WGS) entry which is preliminary data.</text>
</comment>
<sequence length="127" mass="14283">MKVTIIGFNNFDDKIKVTFLSDLGVGIGYWNGVIPKVNNTYFVELDIQETLVYGSNIVKSSNQPISIFNNEGITKIIGKIEFIEDDCIILRIGKSIIMTEVDNLKEFNQGDTVIITTTNLLLIDMNF</sequence>
<evidence type="ECO:0000313" key="1">
    <source>
        <dbReference type="EMBL" id="MFC5471607.1"/>
    </source>
</evidence>